<dbReference type="GO" id="GO:0022627">
    <property type="term" value="C:cytosolic small ribosomal subunit"/>
    <property type="evidence" value="ECO:0007669"/>
    <property type="project" value="TreeGrafter"/>
</dbReference>
<dbReference type="InterPro" id="IPR005706">
    <property type="entry name" value="Ribosomal_uS2_bac/mit/plastid"/>
</dbReference>
<feature type="region of interest" description="Disordered" evidence="7">
    <location>
        <begin position="228"/>
        <end position="265"/>
    </location>
</feature>
<accession>A0A5D0MGD6</accession>
<evidence type="ECO:0000313" key="9">
    <source>
        <dbReference type="Proteomes" id="UP000324143"/>
    </source>
</evidence>
<reference evidence="8" key="1">
    <citation type="submission" date="2019-08" db="EMBL/GenBank/DDBJ databases">
        <title>Genomic characterization of a novel candidate phylum (ARYD3) from a high temperature, high salinity tertiary oil reservoir in north central Oklahoma, USA.</title>
        <authorList>
            <person name="Youssef N.H."/>
            <person name="Yadav A."/>
            <person name="Elshahed M.S."/>
        </authorList>
    </citation>
    <scope>NUCLEOTIDE SEQUENCE [LARGE SCALE GENOMIC DNA]</scope>
    <source>
        <strain evidence="8">ARYD3</strain>
    </source>
</reference>
<dbReference type="Proteomes" id="UP000324143">
    <property type="component" value="Unassembled WGS sequence"/>
</dbReference>
<keyword evidence="2 5" id="KW-0689">Ribosomal protein</keyword>
<dbReference type="AlphaFoldDB" id="A0A5D0MGD6"/>
<dbReference type="Gene3D" id="3.40.50.10490">
    <property type="entry name" value="Glucose-6-phosphate isomerase like protein, domain 1"/>
    <property type="match status" value="1"/>
</dbReference>
<evidence type="ECO:0000256" key="7">
    <source>
        <dbReference type="SAM" id="MobiDB-lite"/>
    </source>
</evidence>
<evidence type="ECO:0000256" key="5">
    <source>
        <dbReference type="HAMAP-Rule" id="MF_00291"/>
    </source>
</evidence>
<evidence type="ECO:0000256" key="4">
    <source>
        <dbReference type="ARBA" id="ARBA00035256"/>
    </source>
</evidence>
<protein>
    <recommendedName>
        <fullName evidence="4 5">Small ribosomal subunit protein uS2</fullName>
    </recommendedName>
</protein>
<dbReference type="CDD" id="cd01425">
    <property type="entry name" value="RPS2"/>
    <property type="match status" value="1"/>
</dbReference>
<feature type="compositionally biased region" description="Basic and acidic residues" evidence="7">
    <location>
        <begin position="228"/>
        <end position="247"/>
    </location>
</feature>
<comment type="caution">
    <text evidence="8">The sequence shown here is derived from an EMBL/GenBank/DDBJ whole genome shotgun (WGS) entry which is preliminary data.</text>
</comment>
<dbReference type="Pfam" id="PF00318">
    <property type="entry name" value="Ribosomal_S2"/>
    <property type="match status" value="1"/>
</dbReference>
<dbReference type="InterPro" id="IPR001865">
    <property type="entry name" value="Ribosomal_uS2"/>
</dbReference>
<name>A0A5D0MGD6_9BACT</name>
<dbReference type="PANTHER" id="PTHR12534:SF0">
    <property type="entry name" value="SMALL RIBOSOMAL SUBUNIT PROTEIN US2M"/>
    <property type="match status" value="1"/>
</dbReference>
<dbReference type="InterPro" id="IPR018130">
    <property type="entry name" value="Ribosomal_uS2_CS"/>
</dbReference>
<dbReference type="Gene3D" id="1.10.287.610">
    <property type="entry name" value="Helix hairpin bin"/>
    <property type="match status" value="1"/>
</dbReference>
<feature type="compositionally biased region" description="Acidic residues" evidence="7">
    <location>
        <begin position="248"/>
        <end position="265"/>
    </location>
</feature>
<keyword evidence="3 5" id="KW-0687">Ribonucleoprotein</keyword>
<dbReference type="GO" id="GO:0003735">
    <property type="term" value="F:structural constituent of ribosome"/>
    <property type="evidence" value="ECO:0007669"/>
    <property type="project" value="InterPro"/>
</dbReference>
<evidence type="ECO:0000256" key="6">
    <source>
        <dbReference type="RuleBase" id="RU003631"/>
    </source>
</evidence>
<organism evidence="8 9">
    <name type="scientific">Candidatus Mcinerneyibacterium aminivorans</name>
    <dbReference type="NCBI Taxonomy" id="2703815"/>
    <lineage>
        <taxon>Bacteria</taxon>
        <taxon>Candidatus Macinerneyibacteriota</taxon>
        <taxon>Candidatus Mcinerneyibacteria</taxon>
        <taxon>Candidatus Mcinerneyibacteriales</taxon>
        <taxon>Candidatus Mcinerneyibacteriaceae</taxon>
        <taxon>Candidatus Mcinerneyibacterium</taxon>
    </lineage>
</organism>
<dbReference type="HAMAP" id="MF_00291_B">
    <property type="entry name" value="Ribosomal_uS2_B"/>
    <property type="match status" value="1"/>
</dbReference>
<evidence type="ECO:0000313" key="8">
    <source>
        <dbReference type="EMBL" id="TYB30653.1"/>
    </source>
</evidence>
<dbReference type="PROSITE" id="PS00962">
    <property type="entry name" value="RIBOSOMAL_S2_1"/>
    <property type="match status" value="1"/>
</dbReference>
<dbReference type="SUPFAM" id="SSF52313">
    <property type="entry name" value="Ribosomal protein S2"/>
    <property type="match status" value="1"/>
</dbReference>
<sequence length="265" mass="30412">MTKVTMKDLLKSGVHFGHQTKRWNPKMKPYIFGEKKGIHIIDLQKSLPLINDALEKITQIAEAGGTVLFVGTKKQAQDSIREEAKRCGMPYVSYRWLGGMLTNFKVIKQRKEYLKELERMEEEGEFEEIPSKEASRLRKEKDKLEQTFSGILEMDKLPDALFITDIKKEKNAVAEANKLGIPVFAVVDTNCDPDKIDYLIPGNDDAIRATRVICRAFADAILEGRQQELEGREVNEEEKLAEETQKESEEEISEEDVEELEEEME</sequence>
<dbReference type="PROSITE" id="PS00963">
    <property type="entry name" value="RIBOSOMAL_S2_2"/>
    <property type="match status" value="1"/>
</dbReference>
<evidence type="ECO:0000256" key="2">
    <source>
        <dbReference type="ARBA" id="ARBA00022980"/>
    </source>
</evidence>
<dbReference type="PRINTS" id="PR00395">
    <property type="entry name" value="RIBOSOMALS2"/>
</dbReference>
<evidence type="ECO:0000256" key="3">
    <source>
        <dbReference type="ARBA" id="ARBA00023274"/>
    </source>
</evidence>
<comment type="similarity">
    <text evidence="1 5 6">Belongs to the universal ribosomal protein uS2 family.</text>
</comment>
<gene>
    <name evidence="5 8" type="primary">rpsB</name>
    <name evidence="8" type="ORF">FXF47_08125</name>
</gene>
<dbReference type="GO" id="GO:0006412">
    <property type="term" value="P:translation"/>
    <property type="evidence" value="ECO:0007669"/>
    <property type="project" value="UniProtKB-UniRule"/>
</dbReference>
<evidence type="ECO:0000256" key="1">
    <source>
        <dbReference type="ARBA" id="ARBA00006242"/>
    </source>
</evidence>
<keyword evidence="9" id="KW-1185">Reference proteome</keyword>
<dbReference type="NCBIfam" id="TIGR01011">
    <property type="entry name" value="rpsB_bact"/>
    <property type="match status" value="1"/>
</dbReference>
<dbReference type="InterPro" id="IPR023591">
    <property type="entry name" value="Ribosomal_uS2_flav_dom_sf"/>
</dbReference>
<proteinExistence type="inferred from homology"/>
<dbReference type="EMBL" id="VSIX01000091">
    <property type="protein sequence ID" value="TYB30653.1"/>
    <property type="molecule type" value="Genomic_DNA"/>
</dbReference>
<dbReference type="PANTHER" id="PTHR12534">
    <property type="entry name" value="30S RIBOSOMAL PROTEIN S2 PROKARYOTIC AND ORGANELLAR"/>
    <property type="match status" value="1"/>
</dbReference>